<feature type="transmembrane region" description="Helical" evidence="5">
    <location>
        <begin position="105"/>
        <end position="126"/>
    </location>
</feature>
<dbReference type="GO" id="GO:0016020">
    <property type="term" value="C:membrane"/>
    <property type="evidence" value="ECO:0007669"/>
    <property type="project" value="UniProtKB-SubCell"/>
</dbReference>
<dbReference type="CDD" id="cd07042">
    <property type="entry name" value="STAS_SulP_like_sulfate_transporter"/>
    <property type="match status" value="1"/>
</dbReference>
<evidence type="ECO:0000313" key="7">
    <source>
        <dbReference type="EMBL" id="CAB4735928.1"/>
    </source>
</evidence>
<dbReference type="InterPro" id="IPR002645">
    <property type="entry name" value="STAS_dom"/>
</dbReference>
<keyword evidence="4 5" id="KW-0472">Membrane</keyword>
<dbReference type="InterPro" id="IPR001902">
    <property type="entry name" value="SLC26A/SulP_fam"/>
</dbReference>
<dbReference type="PANTHER" id="PTHR11814">
    <property type="entry name" value="SULFATE TRANSPORTER"/>
    <property type="match status" value="1"/>
</dbReference>
<evidence type="ECO:0000259" key="6">
    <source>
        <dbReference type="PROSITE" id="PS50801"/>
    </source>
</evidence>
<accession>A0A6J6SMH5</accession>
<feature type="transmembrane region" description="Helical" evidence="5">
    <location>
        <begin position="182"/>
        <end position="201"/>
    </location>
</feature>
<feature type="transmembrane region" description="Helical" evidence="5">
    <location>
        <begin position="255"/>
        <end position="274"/>
    </location>
</feature>
<feature type="transmembrane region" description="Helical" evidence="5">
    <location>
        <begin position="208"/>
        <end position="224"/>
    </location>
</feature>
<evidence type="ECO:0000256" key="5">
    <source>
        <dbReference type="SAM" id="Phobius"/>
    </source>
</evidence>
<sequence>MAIAEGVRKRSMPFMHGVLPLHRKQMPSDLLAGVTLAALGIPEVMGYAKIAGMPVITGLYTILIPIAVFALLGSSRHLVVGADSATAVILAAGLVGLASVGSPEYVALAGLAALVTGAVLIVARLIRLGFLADFLSRSVLIGFLTGVGIQVAMGQVGAMFGVPSGTGRTVRKFFGTLANLGQTNLTTLAVSVAVLVVILGSAKINKRIPGALIAIVGAIVVSWSRNLSADGVSTIGKVPGGLPSFGMPDVSWSDAGPLAATVGAMVLVILAQSAATSRAYAAKYEEQFSENEDLVGLGVANLAAGLSGAFVVNGSPTKTQMVDGAGGRSQISQLSTAFVVLIVLLFLTGPLQYLPNAVLASVVFLIGVELVDVDGMRGIWKVRKDEFAIAALTAAVVVSVGVEQGVILAIVLSVLDYVRRGYRPSMSLLSVGASGALHSSPVAEGTLAAPGLMVLRFAADLFYANANGFSTQVLELAATPGVTCICLDASGIADIDYSGWKTLKELRATLQQREVSFIFAEVLPEVRAEMDRYGITKAVGEDAFFDSVSEAIQSTETDANS</sequence>
<dbReference type="GO" id="GO:0055085">
    <property type="term" value="P:transmembrane transport"/>
    <property type="evidence" value="ECO:0007669"/>
    <property type="project" value="InterPro"/>
</dbReference>
<evidence type="ECO:0000256" key="4">
    <source>
        <dbReference type="ARBA" id="ARBA00023136"/>
    </source>
</evidence>
<feature type="transmembrane region" description="Helical" evidence="5">
    <location>
        <begin position="56"/>
        <end position="73"/>
    </location>
</feature>
<proteinExistence type="predicted"/>
<feature type="transmembrane region" description="Helical" evidence="5">
    <location>
        <begin position="294"/>
        <end position="311"/>
    </location>
</feature>
<dbReference type="Pfam" id="PF01740">
    <property type="entry name" value="STAS"/>
    <property type="match status" value="1"/>
</dbReference>
<feature type="transmembrane region" description="Helical" evidence="5">
    <location>
        <begin position="80"/>
        <end position="99"/>
    </location>
</feature>
<protein>
    <submittedName>
        <fullName evidence="7">Unannotated protein</fullName>
    </submittedName>
</protein>
<dbReference type="Pfam" id="PF00916">
    <property type="entry name" value="Sulfate_transp"/>
    <property type="match status" value="1"/>
</dbReference>
<dbReference type="InterPro" id="IPR011547">
    <property type="entry name" value="SLC26A/SulP_dom"/>
</dbReference>
<gene>
    <name evidence="7" type="ORF">UFOPK2766_00694</name>
</gene>
<dbReference type="Gene3D" id="3.30.750.24">
    <property type="entry name" value="STAS domain"/>
    <property type="match status" value="1"/>
</dbReference>
<dbReference type="InterPro" id="IPR036513">
    <property type="entry name" value="STAS_dom_sf"/>
</dbReference>
<organism evidence="7">
    <name type="scientific">freshwater metagenome</name>
    <dbReference type="NCBI Taxonomy" id="449393"/>
    <lineage>
        <taxon>unclassified sequences</taxon>
        <taxon>metagenomes</taxon>
        <taxon>ecological metagenomes</taxon>
    </lineage>
</organism>
<dbReference type="AlphaFoldDB" id="A0A6J6SMH5"/>
<dbReference type="SUPFAM" id="SSF52091">
    <property type="entry name" value="SpoIIaa-like"/>
    <property type="match status" value="1"/>
</dbReference>
<evidence type="ECO:0000256" key="2">
    <source>
        <dbReference type="ARBA" id="ARBA00022692"/>
    </source>
</evidence>
<name>A0A6J6SMH5_9ZZZZ</name>
<evidence type="ECO:0000256" key="3">
    <source>
        <dbReference type="ARBA" id="ARBA00022989"/>
    </source>
</evidence>
<feature type="transmembrane region" description="Helical" evidence="5">
    <location>
        <begin position="138"/>
        <end position="162"/>
    </location>
</feature>
<keyword evidence="2 5" id="KW-0812">Transmembrane</keyword>
<reference evidence="7" key="1">
    <citation type="submission" date="2020-05" db="EMBL/GenBank/DDBJ databases">
        <authorList>
            <person name="Chiriac C."/>
            <person name="Salcher M."/>
            <person name="Ghai R."/>
            <person name="Kavagutti S V."/>
        </authorList>
    </citation>
    <scope>NUCLEOTIDE SEQUENCE</scope>
</reference>
<feature type="transmembrane region" description="Helical" evidence="5">
    <location>
        <begin position="391"/>
        <end position="418"/>
    </location>
</feature>
<feature type="transmembrane region" description="Helical" evidence="5">
    <location>
        <begin position="331"/>
        <end position="347"/>
    </location>
</feature>
<comment type="subcellular location">
    <subcellularLocation>
        <location evidence="1">Membrane</location>
        <topology evidence="1">Multi-pass membrane protein</topology>
    </subcellularLocation>
</comment>
<dbReference type="PROSITE" id="PS50801">
    <property type="entry name" value="STAS"/>
    <property type="match status" value="1"/>
</dbReference>
<evidence type="ECO:0000256" key="1">
    <source>
        <dbReference type="ARBA" id="ARBA00004141"/>
    </source>
</evidence>
<keyword evidence="3 5" id="KW-1133">Transmembrane helix</keyword>
<dbReference type="EMBL" id="CAEZYU010000022">
    <property type="protein sequence ID" value="CAB4735928.1"/>
    <property type="molecule type" value="Genomic_DNA"/>
</dbReference>
<feature type="domain" description="STAS" evidence="6">
    <location>
        <begin position="450"/>
        <end position="555"/>
    </location>
</feature>
<feature type="transmembrane region" description="Helical" evidence="5">
    <location>
        <begin position="354"/>
        <end position="371"/>
    </location>
</feature>